<comment type="similarity">
    <text evidence="2 12">Belongs to the UQCR10/QCR9 family.</text>
</comment>
<keyword evidence="6 12" id="KW-0999">Mitochondrion inner membrane</keyword>
<dbReference type="Pfam" id="PF05365">
    <property type="entry name" value="UCR_UQCRX_QCR9"/>
    <property type="match status" value="1"/>
</dbReference>
<evidence type="ECO:0000313" key="14">
    <source>
        <dbReference type="Proteomes" id="UP000290289"/>
    </source>
</evidence>
<evidence type="ECO:0000256" key="7">
    <source>
        <dbReference type="ARBA" id="ARBA00022982"/>
    </source>
</evidence>
<comment type="caution">
    <text evidence="13">The sequence shown here is derived from an EMBL/GenBank/DDBJ whole genome shotgun (WGS) entry which is preliminary data.</text>
</comment>
<keyword evidence="14" id="KW-1185">Reference proteome</keyword>
<dbReference type="Proteomes" id="UP000290289">
    <property type="component" value="Chromosome 16"/>
</dbReference>
<evidence type="ECO:0000313" key="13">
    <source>
        <dbReference type="EMBL" id="RXH71651.1"/>
    </source>
</evidence>
<dbReference type="STRING" id="3750.A0A498HR73"/>
<gene>
    <name evidence="13" type="ORF">DVH24_025152</name>
</gene>
<keyword evidence="7 12" id="KW-0249">Electron transport</keyword>
<keyword evidence="5" id="KW-0812">Transmembrane</keyword>
<evidence type="ECO:0000256" key="2">
    <source>
        <dbReference type="ARBA" id="ARBA00007856"/>
    </source>
</evidence>
<keyword evidence="3 12" id="KW-0813">Transport</keyword>
<sequence>MSSGGLFEGLYRVIMRCDSVYVTFVITGAFLGEQAVDYGVHKLWEYNNVEERYEDIPVLGTRQSEK</sequence>
<dbReference type="EMBL" id="RDQH01000342">
    <property type="protein sequence ID" value="RXH71651.1"/>
    <property type="molecule type" value="Genomic_DNA"/>
</dbReference>
<comment type="subunit">
    <text evidence="12">Component of the ubiquinol-cytochrome c oxidoreductase (cytochrome b-c1 complex, complex III, CIII), a multisubunit enzyme composed of 3 respiratory subunits cytochrome b, cytochrome c1 and Rieske protein, 2 core protein subunits, and additional low-molecular weight protein subunits.</text>
</comment>
<comment type="subcellular location">
    <subcellularLocation>
        <location evidence="1 12">Mitochondrion inner membrane</location>
        <topology evidence="1 12">Single-pass membrane protein</topology>
    </subcellularLocation>
</comment>
<evidence type="ECO:0000256" key="5">
    <source>
        <dbReference type="ARBA" id="ARBA00022692"/>
    </source>
</evidence>
<comment type="function">
    <text evidence="12">Component of the ubiquinol-cytochrome c oxidoreductase, a multisubunit transmembrane complex that is part of the mitochondrial electron transport chain which drives oxidative phosphorylation. The complex plays an important role in the uptake of multiple carbon sources present in different host niches.</text>
</comment>
<dbReference type="SUPFAM" id="SSF81514">
    <property type="entry name" value="Subunit X (non-heme 7 kDa protein) of cytochrome bc1 complex (Ubiquinol-cytochrome c reductase)"/>
    <property type="match status" value="1"/>
</dbReference>
<evidence type="ECO:0000256" key="1">
    <source>
        <dbReference type="ARBA" id="ARBA00004434"/>
    </source>
</evidence>
<evidence type="ECO:0000256" key="3">
    <source>
        <dbReference type="ARBA" id="ARBA00022448"/>
    </source>
</evidence>
<dbReference type="GO" id="GO:0005743">
    <property type="term" value="C:mitochondrial inner membrane"/>
    <property type="evidence" value="ECO:0007669"/>
    <property type="project" value="UniProtKB-SubCell"/>
</dbReference>
<accession>A0A498HR73</accession>
<reference evidence="13 14" key="1">
    <citation type="submission" date="2018-10" db="EMBL/GenBank/DDBJ databases">
        <title>A high-quality apple genome assembly.</title>
        <authorList>
            <person name="Hu J."/>
        </authorList>
    </citation>
    <scope>NUCLEOTIDE SEQUENCE [LARGE SCALE GENOMIC DNA]</scope>
    <source>
        <strain evidence="14">cv. HFTH1</strain>
        <tissue evidence="13">Young leaf</tissue>
    </source>
</reference>
<evidence type="ECO:0000256" key="6">
    <source>
        <dbReference type="ARBA" id="ARBA00022792"/>
    </source>
</evidence>
<dbReference type="GO" id="GO:0006122">
    <property type="term" value="P:mitochondrial electron transport, ubiquinol to cytochrome c"/>
    <property type="evidence" value="ECO:0007669"/>
    <property type="project" value="UniProtKB-UniRule"/>
</dbReference>
<evidence type="ECO:0000256" key="10">
    <source>
        <dbReference type="ARBA" id="ARBA00023136"/>
    </source>
</evidence>
<protein>
    <recommendedName>
        <fullName evidence="11 12">Complex III subunit 9</fullName>
    </recommendedName>
</protein>
<evidence type="ECO:0000256" key="9">
    <source>
        <dbReference type="ARBA" id="ARBA00023128"/>
    </source>
</evidence>
<name>A0A498HR73_MALDO</name>
<dbReference type="Gene3D" id="1.20.5.260">
    <property type="entry name" value="Cytochrome b-c1 complex subunit 9"/>
    <property type="match status" value="1"/>
</dbReference>
<dbReference type="InterPro" id="IPR036656">
    <property type="entry name" value="QCR9_sf"/>
</dbReference>
<organism evidence="13 14">
    <name type="scientific">Malus domestica</name>
    <name type="common">Apple</name>
    <name type="synonym">Pyrus malus</name>
    <dbReference type="NCBI Taxonomy" id="3750"/>
    <lineage>
        <taxon>Eukaryota</taxon>
        <taxon>Viridiplantae</taxon>
        <taxon>Streptophyta</taxon>
        <taxon>Embryophyta</taxon>
        <taxon>Tracheophyta</taxon>
        <taxon>Spermatophyta</taxon>
        <taxon>Magnoliopsida</taxon>
        <taxon>eudicotyledons</taxon>
        <taxon>Gunneridae</taxon>
        <taxon>Pentapetalae</taxon>
        <taxon>rosids</taxon>
        <taxon>fabids</taxon>
        <taxon>Rosales</taxon>
        <taxon>Rosaceae</taxon>
        <taxon>Amygdaloideae</taxon>
        <taxon>Maleae</taxon>
        <taxon>Malus</taxon>
    </lineage>
</organism>
<keyword evidence="10" id="KW-0472">Membrane</keyword>
<dbReference type="GO" id="GO:0045275">
    <property type="term" value="C:respiratory chain complex III"/>
    <property type="evidence" value="ECO:0007669"/>
    <property type="project" value="UniProtKB-UniRule"/>
</dbReference>
<keyword evidence="8" id="KW-1133">Transmembrane helix</keyword>
<dbReference type="PANTHER" id="PTHR12980">
    <property type="entry name" value="UBIQUINOL-CYTOCHROME C REDUCTASE COMPLEX, SUBUNIT X"/>
    <property type="match status" value="1"/>
</dbReference>
<dbReference type="PANTHER" id="PTHR12980:SF0">
    <property type="entry name" value="CYTOCHROME B-C1 COMPLEX SUBUNIT 9"/>
    <property type="match status" value="1"/>
</dbReference>
<evidence type="ECO:0000256" key="4">
    <source>
        <dbReference type="ARBA" id="ARBA00022660"/>
    </source>
</evidence>
<dbReference type="FunFam" id="1.20.5.260:FF:000002">
    <property type="entry name" value="cytochrome b-c1 complex subunit 9"/>
    <property type="match status" value="1"/>
</dbReference>
<dbReference type="AlphaFoldDB" id="A0A498HR73"/>
<evidence type="ECO:0000256" key="11">
    <source>
        <dbReference type="ARBA" id="ARBA00044247"/>
    </source>
</evidence>
<dbReference type="InterPro" id="IPR008027">
    <property type="entry name" value="QCR9"/>
</dbReference>
<keyword evidence="9 12" id="KW-0496">Mitochondrion</keyword>
<keyword evidence="4 12" id="KW-0679">Respiratory chain</keyword>
<proteinExistence type="inferred from homology"/>
<evidence type="ECO:0000256" key="12">
    <source>
        <dbReference type="RuleBase" id="RU368056"/>
    </source>
</evidence>
<evidence type="ECO:0000256" key="8">
    <source>
        <dbReference type="ARBA" id="ARBA00022989"/>
    </source>
</evidence>